<gene>
    <name evidence="4" type="ORF">C0184_07505</name>
</gene>
<dbReference type="InterPro" id="IPR043128">
    <property type="entry name" value="Rev_trsase/Diguanyl_cyclase"/>
</dbReference>
<evidence type="ECO:0000313" key="4">
    <source>
        <dbReference type="EMBL" id="PMP81954.1"/>
    </source>
</evidence>
<evidence type="ECO:0000313" key="5">
    <source>
        <dbReference type="Proteomes" id="UP000243376"/>
    </source>
</evidence>
<name>A0A2J6X5R6_9CHLR</name>
<evidence type="ECO:0000259" key="3">
    <source>
        <dbReference type="Pfam" id="PF22335"/>
    </source>
</evidence>
<dbReference type="AlphaFoldDB" id="A0A2J6X5R6"/>
<dbReference type="Gene3D" id="3.30.70.270">
    <property type="match status" value="1"/>
</dbReference>
<accession>A0A2J6X5R6</accession>
<proteinExistence type="predicted"/>
<evidence type="ECO:0000256" key="2">
    <source>
        <dbReference type="ARBA" id="ARBA00023118"/>
    </source>
</evidence>
<dbReference type="Proteomes" id="UP000243376">
    <property type="component" value="Unassembled WGS sequence"/>
</dbReference>
<reference evidence="4 5" key="1">
    <citation type="submission" date="2018-01" db="EMBL/GenBank/DDBJ databases">
        <title>Metagenomic assembled genomes from two thermal pools in the Uzon Caldera, Kamchatka, Russia.</title>
        <authorList>
            <person name="Wilkins L."/>
            <person name="Ettinger C."/>
        </authorList>
    </citation>
    <scope>NUCLEOTIDE SEQUENCE [LARGE SCALE GENOMIC DNA]</scope>
    <source>
        <strain evidence="4">ZAV-02</strain>
    </source>
</reference>
<dbReference type="Pfam" id="PF22335">
    <property type="entry name" value="Cas10-Cmr2_palm2"/>
    <property type="match status" value="1"/>
</dbReference>
<feature type="non-terminal residue" evidence="4">
    <location>
        <position position="429"/>
    </location>
</feature>
<dbReference type="GO" id="GO:0000166">
    <property type="term" value="F:nucleotide binding"/>
    <property type="evidence" value="ECO:0007669"/>
    <property type="project" value="UniProtKB-KW"/>
</dbReference>
<keyword evidence="1" id="KW-0547">Nucleotide-binding</keyword>
<comment type="caution">
    <text evidence="4">The sequence shown here is derived from an EMBL/GenBank/DDBJ whole genome shotgun (WGS) entry which is preliminary data.</text>
</comment>
<dbReference type="GO" id="GO:0051607">
    <property type="term" value="P:defense response to virus"/>
    <property type="evidence" value="ECO:0007669"/>
    <property type="project" value="UniProtKB-KW"/>
</dbReference>
<dbReference type="EMBL" id="PNIQ01000495">
    <property type="protein sequence ID" value="PMP81954.1"/>
    <property type="molecule type" value="Genomic_DNA"/>
</dbReference>
<evidence type="ECO:0000256" key="1">
    <source>
        <dbReference type="ARBA" id="ARBA00022741"/>
    </source>
</evidence>
<keyword evidence="2" id="KW-0051">Antiviral defense</keyword>
<organism evidence="4 5">
    <name type="scientific">Chloroflexus aggregans</name>
    <dbReference type="NCBI Taxonomy" id="152260"/>
    <lineage>
        <taxon>Bacteria</taxon>
        <taxon>Bacillati</taxon>
        <taxon>Chloroflexota</taxon>
        <taxon>Chloroflexia</taxon>
        <taxon>Chloroflexales</taxon>
        <taxon>Chloroflexineae</taxon>
        <taxon>Chloroflexaceae</taxon>
        <taxon>Chloroflexus</taxon>
    </lineage>
</organism>
<feature type="domain" description="Cas10/Cmr2 second palm" evidence="3">
    <location>
        <begin position="215"/>
        <end position="355"/>
    </location>
</feature>
<protein>
    <recommendedName>
        <fullName evidence="3">Cas10/Cmr2 second palm domain-containing protein</fullName>
    </recommendedName>
</protein>
<dbReference type="InterPro" id="IPR054767">
    <property type="entry name" value="Cas10-Cmr2_palm2"/>
</dbReference>
<sequence>MPYLLAAEADKIQDFIFRSSRLREVVGASQLLTRFCRSIEDTLAKQYNGQVVVNDGGSFRVIFDDVRQAIDFGNDLSELYRLTLGGSLTVAEPVEMNDDFADANKNAAERLRWGKNRRQGVMVEVHMPYVAFCESCGVGLAERRDRLAVRNASRHRYLCATCQIKAKERDRGLREFLGAVYDAYAKKAEIPAHIKPDWPEDADAIAELDLSGRNYVAYLVADGNGMGQLFGSCDQHQLQQLSQGLSRVLSESLAVPMIAFRKQVPAQAAMIPMLPLILGGDDLFALIPAPYALDIARRFCLEWEKCMQMLVNKIGLHNVPRPTIAAAVVICKGTYPYTLAHRRAKALLEDAKRQSKLLAAKTGEHLSAVNFEVILGNRLAGINEADGDQVIQRSLRPYWVAENDLSVGALQHGIDLRHLLAQRYALKDL</sequence>